<evidence type="ECO:0000259" key="12">
    <source>
        <dbReference type="PROSITE" id="PS50835"/>
    </source>
</evidence>
<dbReference type="InterPro" id="IPR013106">
    <property type="entry name" value="Ig_V-set"/>
</dbReference>
<dbReference type="Proteomes" id="UP000007110">
    <property type="component" value="Unassembled WGS sequence"/>
</dbReference>
<evidence type="ECO:0000313" key="13">
    <source>
        <dbReference type="EnsemblMetazoa" id="XP_030834495"/>
    </source>
</evidence>
<evidence type="ECO:0000256" key="3">
    <source>
        <dbReference type="ARBA" id="ARBA00022692"/>
    </source>
</evidence>
<evidence type="ECO:0000256" key="9">
    <source>
        <dbReference type="ARBA" id="ARBA00023180"/>
    </source>
</evidence>
<dbReference type="SMART" id="SM00409">
    <property type="entry name" value="IG"/>
    <property type="match status" value="2"/>
</dbReference>
<protein>
    <recommendedName>
        <fullName evidence="12">Ig-like domain-containing protein</fullName>
    </recommendedName>
</protein>
<dbReference type="InterPro" id="IPR051713">
    <property type="entry name" value="T-cell_Activation_Regulation"/>
</dbReference>
<evidence type="ECO:0000256" key="8">
    <source>
        <dbReference type="ARBA" id="ARBA00023170"/>
    </source>
</evidence>
<accession>A0A7M7NCC2</accession>
<dbReference type="InterPro" id="IPR003599">
    <property type="entry name" value="Ig_sub"/>
</dbReference>
<feature type="domain" description="Ig-like" evidence="12">
    <location>
        <begin position="115"/>
        <end position="217"/>
    </location>
</feature>
<dbReference type="Pfam" id="PF07686">
    <property type="entry name" value="V-set"/>
    <property type="match status" value="1"/>
</dbReference>
<keyword evidence="2" id="KW-1003">Cell membrane</keyword>
<dbReference type="OMA" id="TINIPCL"/>
<evidence type="ECO:0000256" key="6">
    <source>
        <dbReference type="ARBA" id="ARBA00023136"/>
    </source>
</evidence>
<evidence type="ECO:0000256" key="5">
    <source>
        <dbReference type="ARBA" id="ARBA00022989"/>
    </source>
</evidence>
<evidence type="ECO:0000256" key="4">
    <source>
        <dbReference type="ARBA" id="ARBA00022729"/>
    </source>
</evidence>
<feature type="chain" id="PRO_5029519942" description="Ig-like domain-containing protein" evidence="11">
    <location>
        <begin position="23"/>
        <end position="217"/>
    </location>
</feature>
<dbReference type="EnsemblMetazoa" id="XM_030978635">
    <property type="protein sequence ID" value="XP_030834495"/>
    <property type="gene ID" value="LOC115921296"/>
</dbReference>
<dbReference type="InterPro" id="IPR013783">
    <property type="entry name" value="Ig-like_fold"/>
</dbReference>
<keyword evidence="7" id="KW-1015">Disulfide bond</keyword>
<evidence type="ECO:0000256" key="11">
    <source>
        <dbReference type="SAM" id="SignalP"/>
    </source>
</evidence>
<dbReference type="InterPro" id="IPR007110">
    <property type="entry name" value="Ig-like_dom"/>
</dbReference>
<dbReference type="GeneID" id="115921296"/>
<dbReference type="RefSeq" id="XP_030834495.1">
    <property type="nucleotide sequence ID" value="XM_030978635.1"/>
</dbReference>
<keyword evidence="6" id="KW-0472">Membrane</keyword>
<feature type="domain" description="Ig-like" evidence="12">
    <location>
        <begin position="18"/>
        <end position="107"/>
    </location>
</feature>
<dbReference type="Gene3D" id="2.60.40.10">
    <property type="entry name" value="Immunoglobulins"/>
    <property type="match status" value="2"/>
</dbReference>
<reference evidence="14" key="1">
    <citation type="submission" date="2015-02" db="EMBL/GenBank/DDBJ databases">
        <title>Genome sequencing for Strongylocentrotus purpuratus.</title>
        <authorList>
            <person name="Murali S."/>
            <person name="Liu Y."/>
            <person name="Vee V."/>
            <person name="English A."/>
            <person name="Wang M."/>
            <person name="Skinner E."/>
            <person name="Han Y."/>
            <person name="Muzny D.M."/>
            <person name="Worley K.C."/>
            <person name="Gibbs R.A."/>
        </authorList>
    </citation>
    <scope>NUCLEOTIDE SEQUENCE</scope>
</reference>
<keyword evidence="10" id="KW-0393">Immunoglobulin domain</keyword>
<keyword evidence="3" id="KW-0812">Transmembrane</keyword>
<comment type="subcellular location">
    <subcellularLocation>
        <location evidence="1">Cell membrane</location>
        <topology evidence="1">Single-pass type I membrane protein</topology>
    </subcellularLocation>
</comment>
<feature type="signal peptide" evidence="11">
    <location>
        <begin position="1"/>
        <end position="22"/>
    </location>
</feature>
<reference evidence="13" key="2">
    <citation type="submission" date="2021-01" db="UniProtKB">
        <authorList>
            <consortium name="EnsemblMetazoa"/>
        </authorList>
    </citation>
    <scope>IDENTIFICATION</scope>
</reference>
<keyword evidence="5" id="KW-1133">Transmembrane helix</keyword>
<dbReference type="KEGG" id="spu:115921296"/>
<organism evidence="13 14">
    <name type="scientific">Strongylocentrotus purpuratus</name>
    <name type="common">Purple sea urchin</name>
    <dbReference type="NCBI Taxonomy" id="7668"/>
    <lineage>
        <taxon>Eukaryota</taxon>
        <taxon>Metazoa</taxon>
        <taxon>Echinodermata</taxon>
        <taxon>Eleutherozoa</taxon>
        <taxon>Echinozoa</taxon>
        <taxon>Echinoidea</taxon>
        <taxon>Euechinoidea</taxon>
        <taxon>Echinacea</taxon>
        <taxon>Camarodonta</taxon>
        <taxon>Echinidea</taxon>
        <taxon>Strongylocentrotidae</taxon>
        <taxon>Strongylocentrotus</taxon>
    </lineage>
</organism>
<dbReference type="SUPFAM" id="SSF48726">
    <property type="entry name" value="Immunoglobulin"/>
    <property type="match status" value="2"/>
</dbReference>
<dbReference type="FunCoup" id="A0A7M7NCC2">
    <property type="interactions" value="964"/>
</dbReference>
<dbReference type="AlphaFoldDB" id="A0A7M7NCC2"/>
<dbReference type="Pfam" id="PF13895">
    <property type="entry name" value="Ig_2"/>
    <property type="match status" value="1"/>
</dbReference>
<evidence type="ECO:0000256" key="10">
    <source>
        <dbReference type="ARBA" id="ARBA00023319"/>
    </source>
</evidence>
<dbReference type="OrthoDB" id="7225082at2759"/>
<dbReference type="PANTHER" id="PTHR25466">
    <property type="entry name" value="T-LYMPHOCYTE ACTIVATION ANTIGEN"/>
    <property type="match status" value="1"/>
</dbReference>
<evidence type="ECO:0000313" key="14">
    <source>
        <dbReference type="Proteomes" id="UP000007110"/>
    </source>
</evidence>
<dbReference type="GO" id="GO:0005886">
    <property type="term" value="C:plasma membrane"/>
    <property type="evidence" value="ECO:0000318"/>
    <property type="project" value="GO_Central"/>
</dbReference>
<keyword evidence="4 11" id="KW-0732">Signal</keyword>
<evidence type="ECO:0000256" key="1">
    <source>
        <dbReference type="ARBA" id="ARBA00004251"/>
    </source>
</evidence>
<dbReference type="PROSITE" id="PS50835">
    <property type="entry name" value="IG_LIKE"/>
    <property type="match status" value="2"/>
</dbReference>
<keyword evidence="14" id="KW-1185">Reference proteome</keyword>
<keyword evidence="9" id="KW-0325">Glycoprotein</keyword>
<sequence length="217" mass="24085">MSDLQAIVVITLLTWAAVRVSGTTPELSETTGDTINIPCLFGEGTLRNIFWYYIDGTGPQKILFLAKGDLTRESEYANRARLQNDNSTLILKDISVADEGTYRCDVNRQGQTPVPNINTKLNVFIIKPCTGVDESSSCSIHANQSFTLTCTLPNVYPVKDIKLIWYQDGKRVSTTHDVMRNDDGTTDISRRIQVHEAGNFTCNATYLTANGRENTVV</sequence>
<dbReference type="PANTHER" id="PTHR25466:SF9">
    <property type="entry name" value="FIBRONECTIN TYPE-III DOMAIN-CONTAINING PROTEIN"/>
    <property type="match status" value="1"/>
</dbReference>
<evidence type="ECO:0000256" key="7">
    <source>
        <dbReference type="ARBA" id="ARBA00023157"/>
    </source>
</evidence>
<keyword evidence="8" id="KW-0675">Receptor</keyword>
<dbReference type="InterPro" id="IPR036179">
    <property type="entry name" value="Ig-like_dom_sf"/>
</dbReference>
<name>A0A7M7NCC2_STRPU</name>
<proteinExistence type="predicted"/>
<evidence type="ECO:0000256" key="2">
    <source>
        <dbReference type="ARBA" id="ARBA00022475"/>
    </source>
</evidence>
<dbReference type="InParanoid" id="A0A7M7NCC2"/>